<organism evidence="2">
    <name type="scientific">Chrysotila carterae</name>
    <name type="common">Marine alga</name>
    <name type="synonym">Syracosphaera carterae</name>
    <dbReference type="NCBI Taxonomy" id="13221"/>
    <lineage>
        <taxon>Eukaryota</taxon>
        <taxon>Haptista</taxon>
        <taxon>Haptophyta</taxon>
        <taxon>Prymnesiophyceae</taxon>
        <taxon>Isochrysidales</taxon>
        <taxon>Isochrysidaceae</taxon>
        <taxon>Chrysotila</taxon>
    </lineage>
</organism>
<sequence>MAAYVSLAVAAVGCAQSAVLHRAVIPRSGPLKHLVMLDGPFILPPAGMSNQASTRRRMKQAPAVDVLPQSAQLSEETVAQIFELVWRDTRMVARTAPRKPGFAAELVRDRLPIALWYAKYNAERFQLDLNEKLAKSAMFRLIAPHAAAELHSHRQYLQKKLDCSRAALWPTLRVLLLTQTTQRRVIEAARTQALLFSARHGRLSILSPRRLVMLWASLLGWLGYALRWLWLDVASRGSLPFAERRNRLRVHLIERAIERGLELVKRLETVDESVEILSTLSERQRASRLRPPSPRRDKGTLTVAATRSQRRRPRSARAMLRKHEVISSSRSQRKNDDALVSRPTPLRRLFSSLARLRQ</sequence>
<proteinExistence type="predicted"/>
<reference evidence="2" key="1">
    <citation type="submission" date="2021-01" db="EMBL/GenBank/DDBJ databases">
        <authorList>
            <person name="Corre E."/>
            <person name="Pelletier E."/>
            <person name="Niang G."/>
            <person name="Scheremetjew M."/>
            <person name="Finn R."/>
            <person name="Kale V."/>
            <person name="Holt S."/>
            <person name="Cochrane G."/>
            <person name="Meng A."/>
            <person name="Brown T."/>
            <person name="Cohen L."/>
        </authorList>
    </citation>
    <scope>NUCLEOTIDE SEQUENCE</scope>
    <source>
        <strain evidence="2">CCMP645</strain>
    </source>
</reference>
<dbReference type="EMBL" id="HBIZ01037029">
    <property type="protein sequence ID" value="CAE0770996.1"/>
    <property type="molecule type" value="Transcribed_RNA"/>
</dbReference>
<evidence type="ECO:0000256" key="1">
    <source>
        <dbReference type="SAM" id="MobiDB-lite"/>
    </source>
</evidence>
<accession>A0A7S4BMV3</accession>
<gene>
    <name evidence="2" type="ORF">PCAR00345_LOCUS23608</name>
</gene>
<dbReference type="AlphaFoldDB" id="A0A7S4BMV3"/>
<protein>
    <submittedName>
        <fullName evidence="2">Uncharacterized protein</fullName>
    </submittedName>
</protein>
<feature type="region of interest" description="Disordered" evidence="1">
    <location>
        <begin position="285"/>
        <end position="340"/>
    </location>
</feature>
<evidence type="ECO:0000313" key="2">
    <source>
        <dbReference type="EMBL" id="CAE0770996.1"/>
    </source>
</evidence>
<name>A0A7S4BMV3_CHRCT</name>